<dbReference type="EMBL" id="CAJNOB010000045">
    <property type="protein sequence ID" value="CAF0702457.1"/>
    <property type="molecule type" value="Genomic_DNA"/>
</dbReference>
<dbReference type="Pfam" id="PF02643">
    <property type="entry name" value="DUF192"/>
    <property type="match status" value="1"/>
</dbReference>
<dbReference type="InterPro" id="IPR003795">
    <property type="entry name" value="DUF192"/>
</dbReference>
<dbReference type="Proteomes" id="UP000663859">
    <property type="component" value="Unassembled WGS sequence"/>
</dbReference>
<sequence length="175" mass="19712">MKQPILSPRWKKRPLWSRNLTLGAAILVCLFSLPALCLAPATPRFLVLALGSYRLRVELAVTPEERSHGLQGRFSLDPDTGMLFLFPREGRVSFWMYRTVLPLSLAFLDATGSILEIRTMKPLDMHLVWSSSSRVRMALEVSQGWFQSHGIHEGDHVEPVGETWEECLARIGGSP</sequence>
<gene>
    <name evidence="1" type="ORF">MPNT_50081</name>
</gene>
<dbReference type="PANTHER" id="PTHR37953:SF1">
    <property type="entry name" value="UPF0127 PROTEIN MJ1496"/>
    <property type="match status" value="1"/>
</dbReference>
<dbReference type="Gene3D" id="2.60.120.1140">
    <property type="entry name" value="Protein of unknown function DUF192"/>
    <property type="match status" value="1"/>
</dbReference>
<accession>A0A8J2FT35</accession>
<keyword evidence="2" id="KW-1185">Reference proteome</keyword>
<dbReference type="PANTHER" id="PTHR37953">
    <property type="entry name" value="UPF0127 PROTEIN MJ1496"/>
    <property type="match status" value="1"/>
</dbReference>
<name>A0A8J2FT35_9BACT</name>
<reference evidence="1" key="1">
    <citation type="submission" date="2021-02" db="EMBL/GenBank/DDBJ databases">
        <authorList>
            <person name="Cremers G."/>
            <person name="Picone N."/>
        </authorList>
    </citation>
    <scope>NUCLEOTIDE SEQUENCE</scope>
    <source>
        <strain evidence="1">PQ17</strain>
    </source>
</reference>
<evidence type="ECO:0000313" key="2">
    <source>
        <dbReference type="Proteomes" id="UP000663859"/>
    </source>
</evidence>
<protein>
    <recommendedName>
        <fullName evidence="3">DUF192 domain-containing protein</fullName>
    </recommendedName>
</protein>
<dbReference type="InterPro" id="IPR038695">
    <property type="entry name" value="Saro_0823-like_sf"/>
</dbReference>
<dbReference type="AlphaFoldDB" id="A0A8J2FT35"/>
<evidence type="ECO:0000313" key="1">
    <source>
        <dbReference type="EMBL" id="CAF0702457.1"/>
    </source>
</evidence>
<evidence type="ECO:0008006" key="3">
    <source>
        <dbReference type="Google" id="ProtNLM"/>
    </source>
</evidence>
<proteinExistence type="predicted"/>
<organism evidence="1 2">
    <name type="scientific">Candidatus Methylacidithermus pantelleriae</name>
    <dbReference type="NCBI Taxonomy" id="2744239"/>
    <lineage>
        <taxon>Bacteria</taxon>
        <taxon>Pseudomonadati</taxon>
        <taxon>Verrucomicrobiota</taxon>
        <taxon>Methylacidiphilae</taxon>
        <taxon>Methylacidiphilales</taxon>
        <taxon>Methylacidiphilaceae</taxon>
        <taxon>Candidatus Methylacidithermus</taxon>
    </lineage>
</organism>
<comment type="caution">
    <text evidence="1">The sequence shown here is derived from an EMBL/GenBank/DDBJ whole genome shotgun (WGS) entry which is preliminary data.</text>
</comment>